<name>A0A0E0IC01_ORYNI</name>
<dbReference type="PROSITE" id="PS51808">
    <property type="entry name" value="CHCH"/>
    <property type="match status" value="1"/>
</dbReference>
<dbReference type="PANTHER" id="PTHR28066">
    <property type="entry name" value="37S RIBOSOMAL PROTEIN MRP10, MITOCHONDRIAL"/>
    <property type="match status" value="1"/>
</dbReference>
<dbReference type="PANTHER" id="PTHR28066:SF1">
    <property type="entry name" value="SMALL RIBOSOMAL SUBUNIT PROTEIN MS37"/>
    <property type="match status" value="1"/>
</dbReference>
<dbReference type="Proteomes" id="UP000006591">
    <property type="component" value="Chromosome 8"/>
</dbReference>
<evidence type="ECO:0000313" key="2">
    <source>
        <dbReference type="EnsemblPlants" id="ONIVA08G16170.1"/>
    </source>
</evidence>
<dbReference type="GO" id="GO:0005739">
    <property type="term" value="C:mitochondrion"/>
    <property type="evidence" value="ECO:0007669"/>
    <property type="project" value="GOC"/>
</dbReference>
<evidence type="ECO:0000259" key="1">
    <source>
        <dbReference type="Pfam" id="PF16860"/>
    </source>
</evidence>
<dbReference type="STRING" id="4536.A0A0E0IC01"/>
<dbReference type="HOGENOM" id="CLU_1858490_0_0_1"/>
<reference evidence="2" key="1">
    <citation type="submission" date="2015-04" db="UniProtKB">
        <authorList>
            <consortium name="EnsemblPlants"/>
        </authorList>
    </citation>
    <scope>IDENTIFICATION</scope>
    <source>
        <strain evidence="2">SL10</strain>
    </source>
</reference>
<proteinExistence type="predicted"/>
<dbReference type="EnsemblPlants" id="ONIVA08G16170.1">
    <property type="protein sequence ID" value="ONIVA08G16170.1"/>
    <property type="gene ID" value="ONIVA08G16170"/>
</dbReference>
<accession>A0A0E0IC01</accession>
<dbReference type="Gramene" id="ONIVA08G16170.1">
    <property type="protein sequence ID" value="ONIVA08G16170.1"/>
    <property type="gene ID" value="ONIVA08G16170"/>
</dbReference>
<organism evidence="2">
    <name type="scientific">Oryza nivara</name>
    <name type="common">Indian wild rice</name>
    <name type="synonym">Oryza sativa f. spontanea</name>
    <dbReference type="NCBI Taxonomy" id="4536"/>
    <lineage>
        <taxon>Eukaryota</taxon>
        <taxon>Viridiplantae</taxon>
        <taxon>Streptophyta</taxon>
        <taxon>Embryophyta</taxon>
        <taxon>Tracheophyta</taxon>
        <taxon>Spermatophyta</taxon>
        <taxon>Magnoliopsida</taxon>
        <taxon>Liliopsida</taxon>
        <taxon>Poales</taxon>
        <taxon>Poaceae</taxon>
        <taxon>BOP clade</taxon>
        <taxon>Oryzoideae</taxon>
        <taxon>Oryzeae</taxon>
        <taxon>Oryzinae</taxon>
        <taxon>Oryza</taxon>
    </lineage>
</organism>
<evidence type="ECO:0000313" key="3">
    <source>
        <dbReference type="Proteomes" id="UP000006591"/>
    </source>
</evidence>
<keyword evidence="3" id="KW-1185">Reference proteome</keyword>
<dbReference type="GO" id="GO:0032543">
    <property type="term" value="P:mitochondrial translation"/>
    <property type="evidence" value="ECO:0007669"/>
    <property type="project" value="InterPro"/>
</dbReference>
<protein>
    <recommendedName>
        <fullName evidence="1">IMS import disulfide relay-system CHCH-CHCH-like Cx9C domain-containing protein</fullName>
    </recommendedName>
</protein>
<reference evidence="2" key="2">
    <citation type="submission" date="2018-04" db="EMBL/GenBank/DDBJ databases">
        <title>OnivRS2 (Oryza nivara Reference Sequence Version 2).</title>
        <authorList>
            <person name="Zhang J."/>
            <person name="Kudrna D."/>
            <person name="Lee S."/>
            <person name="Talag J."/>
            <person name="Rajasekar S."/>
            <person name="Welchert J."/>
            <person name="Hsing Y.-I."/>
            <person name="Wing R.A."/>
        </authorList>
    </citation>
    <scope>NUCLEOTIDE SEQUENCE [LARGE SCALE GENOMIC DNA]</scope>
    <source>
        <strain evidence="2">SL10</strain>
    </source>
</reference>
<dbReference type="Pfam" id="PF16860">
    <property type="entry name" value="CX9C"/>
    <property type="match status" value="1"/>
</dbReference>
<dbReference type="InterPro" id="IPR031731">
    <property type="entry name" value="CX9C"/>
</dbReference>
<dbReference type="AlphaFoldDB" id="A0A0E0IC01"/>
<dbReference type="InterPro" id="IPR017264">
    <property type="entry name" value="Ribosomal_mS37_fun"/>
</dbReference>
<feature type="domain" description="IMS import disulfide relay-system CHCH-CHCH-like Cx9C" evidence="1">
    <location>
        <begin position="19"/>
        <end position="55"/>
    </location>
</feature>
<dbReference type="GO" id="GO:0003735">
    <property type="term" value="F:structural constituent of ribosome"/>
    <property type="evidence" value="ECO:0007669"/>
    <property type="project" value="InterPro"/>
</dbReference>
<sequence length="138" mass="15477">MGRKAGALYINPKKFGGGAKPCMIEMVSFLNCLALNKQNDDKCVRQKDLLVACTQAQGGQRMQRRPSITIFSGLRETRACSFPTIRNHFFIMSIALSSLQDSRRYFLPSSLDEMSSREMASIEIIFTCQTGNIRTISI</sequence>